<evidence type="ECO:0000313" key="3">
    <source>
        <dbReference type="Proteomes" id="UP001229651"/>
    </source>
</evidence>
<keyword evidence="2" id="KW-0503">Monooxygenase</keyword>
<dbReference type="Gene3D" id="3.30.70.100">
    <property type="match status" value="1"/>
</dbReference>
<feature type="domain" description="ABM" evidence="1">
    <location>
        <begin position="2"/>
        <end position="92"/>
    </location>
</feature>
<dbReference type="GO" id="GO:0004497">
    <property type="term" value="F:monooxygenase activity"/>
    <property type="evidence" value="ECO:0007669"/>
    <property type="project" value="UniProtKB-KW"/>
</dbReference>
<accession>A0ABU0F5L9</accession>
<keyword evidence="2" id="KW-0560">Oxidoreductase</keyword>
<dbReference type="RefSeq" id="WP_306998438.1">
    <property type="nucleotide sequence ID" value="NZ_JAUSUT010000001.1"/>
</dbReference>
<proteinExistence type="predicted"/>
<comment type="caution">
    <text evidence="2">The sequence shown here is derived from an EMBL/GenBank/DDBJ whole genome shotgun (WGS) entry which is preliminary data.</text>
</comment>
<protein>
    <submittedName>
        <fullName evidence="2">Heme-degrading monooxygenase HmoA</fullName>
    </submittedName>
</protein>
<dbReference type="PROSITE" id="PS51725">
    <property type="entry name" value="ABM"/>
    <property type="match status" value="1"/>
</dbReference>
<name>A0ABU0F5L9_9PSEU</name>
<sequence length="99" mass="11189">MIVEYAYLRILPGREHEFEQAFEKGRPILTGAHGCVSAGLFRDAEQPSSYLLQVTWRTLADHLETFPGSEAGRRFAEHVAHYFDGAPQVRHFEAADVSE</sequence>
<reference evidence="2 3" key="1">
    <citation type="submission" date="2023-07" db="EMBL/GenBank/DDBJ databases">
        <title>Sequencing the genomes of 1000 actinobacteria strains.</title>
        <authorList>
            <person name="Klenk H.-P."/>
        </authorList>
    </citation>
    <scope>NUCLEOTIDE SEQUENCE [LARGE SCALE GENOMIC DNA]</scope>
    <source>
        <strain evidence="2 3">DSM 45805</strain>
    </source>
</reference>
<dbReference type="InterPro" id="IPR007138">
    <property type="entry name" value="ABM_dom"/>
</dbReference>
<evidence type="ECO:0000259" key="1">
    <source>
        <dbReference type="PROSITE" id="PS51725"/>
    </source>
</evidence>
<dbReference type="SUPFAM" id="SSF54909">
    <property type="entry name" value="Dimeric alpha+beta barrel"/>
    <property type="match status" value="1"/>
</dbReference>
<dbReference type="InterPro" id="IPR011008">
    <property type="entry name" value="Dimeric_a/b-barrel"/>
</dbReference>
<dbReference type="Proteomes" id="UP001229651">
    <property type="component" value="Unassembled WGS sequence"/>
</dbReference>
<keyword evidence="3" id="KW-1185">Reference proteome</keyword>
<evidence type="ECO:0000313" key="2">
    <source>
        <dbReference type="EMBL" id="MDQ0382878.1"/>
    </source>
</evidence>
<dbReference type="EMBL" id="JAUSUT010000001">
    <property type="protein sequence ID" value="MDQ0382878.1"/>
    <property type="molecule type" value="Genomic_DNA"/>
</dbReference>
<dbReference type="Pfam" id="PF03992">
    <property type="entry name" value="ABM"/>
    <property type="match status" value="1"/>
</dbReference>
<gene>
    <name evidence="2" type="ORF">FB470_006872</name>
</gene>
<organism evidence="2 3">
    <name type="scientific">Amycolatopsis thermophila</name>
    <dbReference type="NCBI Taxonomy" id="206084"/>
    <lineage>
        <taxon>Bacteria</taxon>
        <taxon>Bacillati</taxon>
        <taxon>Actinomycetota</taxon>
        <taxon>Actinomycetes</taxon>
        <taxon>Pseudonocardiales</taxon>
        <taxon>Pseudonocardiaceae</taxon>
        <taxon>Amycolatopsis</taxon>
    </lineage>
</organism>